<feature type="transmembrane region" description="Helical" evidence="7">
    <location>
        <begin position="134"/>
        <end position="153"/>
    </location>
</feature>
<feature type="transmembrane region" description="Helical" evidence="7">
    <location>
        <begin position="205"/>
        <end position="224"/>
    </location>
</feature>
<dbReference type="EMBL" id="KI545969">
    <property type="protein sequence ID" value="EST48984.1"/>
    <property type="molecule type" value="Genomic_DNA"/>
</dbReference>
<feature type="transmembrane region" description="Helical" evidence="7">
    <location>
        <begin position="173"/>
        <end position="193"/>
    </location>
</feature>
<dbReference type="InterPro" id="IPR051327">
    <property type="entry name" value="MATE_MepA_subfamily"/>
</dbReference>
<evidence type="ECO:0000313" key="9">
    <source>
        <dbReference type="EMBL" id="KAH0575043.1"/>
    </source>
</evidence>
<evidence type="ECO:0000313" key="8">
    <source>
        <dbReference type="EMBL" id="EST48984.1"/>
    </source>
</evidence>
<evidence type="ECO:0000256" key="2">
    <source>
        <dbReference type="ARBA" id="ARBA00010199"/>
    </source>
</evidence>
<organism evidence="8">
    <name type="scientific">Spironucleus salmonicida</name>
    <dbReference type="NCBI Taxonomy" id="348837"/>
    <lineage>
        <taxon>Eukaryota</taxon>
        <taxon>Metamonada</taxon>
        <taxon>Diplomonadida</taxon>
        <taxon>Hexamitidae</taxon>
        <taxon>Hexamitinae</taxon>
        <taxon>Spironucleus</taxon>
    </lineage>
</organism>
<gene>
    <name evidence="8" type="ORF">SS50377_10754</name>
    <name evidence="9" type="ORF">SS50377_22664</name>
</gene>
<evidence type="ECO:0000256" key="5">
    <source>
        <dbReference type="ARBA" id="ARBA00022989"/>
    </source>
</evidence>
<proteinExistence type="inferred from homology"/>
<feature type="transmembrane region" description="Helical" evidence="7">
    <location>
        <begin position="94"/>
        <end position="114"/>
    </location>
</feature>
<evidence type="ECO:0000256" key="6">
    <source>
        <dbReference type="ARBA" id="ARBA00023136"/>
    </source>
</evidence>
<evidence type="ECO:0000256" key="3">
    <source>
        <dbReference type="ARBA" id="ARBA00022475"/>
    </source>
</evidence>
<dbReference type="VEuPathDB" id="GiardiaDB:SS50377_22664"/>
<feature type="transmembrane region" description="Helical" evidence="7">
    <location>
        <begin position="236"/>
        <end position="256"/>
    </location>
</feature>
<keyword evidence="6 7" id="KW-0472">Membrane</keyword>
<name>V6M6F5_9EUKA</name>
<evidence type="ECO:0000256" key="1">
    <source>
        <dbReference type="ARBA" id="ARBA00004651"/>
    </source>
</evidence>
<keyword evidence="4 7" id="KW-0812">Transmembrane</keyword>
<evidence type="ECO:0000256" key="4">
    <source>
        <dbReference type="ARBA" id="ARBA00022692"/>
    </source>
</evidence>
<sequence length="342" mass="38237">MEQSKTQSQLEDIENIIEVSCGTTIRKSKITAQTNLTKDIQYLGNGPIFKVLIYQSYNNLIGFLIMTLYMIVGSIFIGQYLGEPGLASSSVGTSLELLVCVIIIQSLSVGAISLIGPSLGQNKIEDARNYATQFFMLVVIFNILMPAIILPLKDYIARGLGATTEPVFTYLSNYMWVMYSVVVLAYTINGALLPLLRQENKVKEAMICLIVSSLLNITLDAFLFNVFSDKLKMQCAAISAVISQLVIDVWILFNFFGGVKSMGIRFDKNYIKLSWFFVSATFKQFLPAAFNTIPVIIAQGLISSQISKYAEIRTTQYQSIWGIFLRLVQLMIQPRIGIYFGF</sequence>
<keyword evidence="5 7" id="KW-1133">Transmembrane helix</keyword>
<dbReference type="PANTHER" id="PTHR43823">
    <property type="entry name" value="SPORULATION PROTEIN YKVU"/>
    <property type="match status" value="1"/>
</dbReference>
<dbReference type="GO" id="GO:0005886">
    <property type="term" value="C:plasma membrane"/>
    <property type="evidence" value="ECO:0007669"/>
    <property type="project" value="UniProtKB-SubCell"/>
</dbReference>
<dbReference type="GO" id="GO:0042910">
    <property type="term" value="F:xenobiotic transmembrane transporter activity"/>
    <property type="evidence" value="ECO:0007669"/>
    <property type="project" value="InterPro"/>
</dbReference>
<evidence type="ECO:0000313" key="10">
    <source>
        <dbReference type="Proteomes" id="UP000018208"/>
    </source>
</evidence>
<comment type="similarity">
    <text evidence="2">Belongs to the multi antimicrobial extrusion (MATE) (TC 2.A.66.1) family.</text>
</comment>
<dbReference type="GO" id="GO:0015297">
    <property type="term" value="F:antiporter activity"/>
    <property type="evidence" value="ECO:0007669"/>
    <property type="project" value="InterPro"/>
</dbReference>
<dbReference type="AlphaFoldDB" id="V6M6F5"/>
<reference evidence="8 9" key="1">
    <citation type="journal article" date="2014" name="PLoS Genet.">
        <title>The Genome of Spironucleus salmonicida Highlights a Fish Pathogen Adapted to Fluctuating Environments.</title>
        <authorList>
            <person name="Xu F."/>
            <person name="Jerlstrom-Hultqvist J."/>
            <person name="Einarsson E."/>
            <person name="Astvaldsson A."/>
            <person name="Svard S.G."/>
            <person name="Andersson J.O."/>
        </authorList>
    </citation>
    <scope>NUCLEOTIDE SEQUENCE</scope>
    <source>
        <strain evidence="9">ATCC 50377</strain>
    </source>
</reference>
<protein>
    <submittedName>
        <fullName evidence="8">Na+ driven multidrug efflux pump</fullName>
    </submittedName>
</protein>
<dbReference type="EMBL" id="AUWU02000003">
    <property type="protein sequence ID" value="KAH0575043.1"/>
    <property type="molecule type" value="Genomic_DNA"/>
</dbReference>
<accession>V6M6F5</accession>
<reference evidence="9" key="2">
    <citation type="submission" date="2020-12" db="EMBL/GenBank/DDBJ databases">
        <title>New Spironucleus salmonicida genome in near-complete chromosomes.</title>
        <authorList>
            <person name="Xu F."/>
            <person name="Kurt Z."/>
            <person name="Jimenez-Gonzalez A."/>
            <person name="Astvaldsson A."/>
            <person name="Andersson J.O."/>
            <person name="Svard S.G."/>
        </authorList>
    </citation>
    <scope>NUCLEOTIDE SEQUENCE</scope>
    <source>
        <strain evidence="9">ATCC 50377</strain>
    </source>
</reference>
<dbReference type="Proteomes" id="UP000018208">
    <property type="component" value="Unassembled WGS sequence"/>
</dbReference>
<keyword evidence="3" id="KW-1003">Cell membrane</keyword>
<dbReference type="PANTHER" id="PTHR43823:SF3">
    <property type="entry name" value="MULTIDRUG EXPORT PROTEIN MEPA"/>
    <property type="match status" value="1"/>
</dbReference>
<evidence type="ECO:0000256" key="7">
    <source>
        <dbReference type="SAM" id="Phobius"/>
    </source>
</evidence>
<keyword evidence="10" id="KW-1185">Reference proteome</keyword>
<comment type="subcellular location">
    <subcellularLocation>
        <location evidence="1">Cell membrane</location>
        <topology evidence="1">Multi-pass membrane protein</topology>
    </subcellularLocation>
</comment>
<dbReference type="Pfam" id="PF01554">
    <property type="entry name" value="MatE"/>
    <property type="match status" value="1"/>
</dbReference>
<dbReference type="InterPro" id="IPR002528">
    <property type="entry name" value="MATE_fam"/>
</dbReference>
<feature type="transmembrane region" description="Helical" evidence="7">
    <location>
        <begin position="60"/>
        <end position="82"/>
    </location>
</feature>